<dbReference type="Pfam" id="PF00097">
    <property type="entry name" value="zf-C3HC4"/>
    <property type="match status" value="1"/>
</dbReference>
<name>A0A9Q8P8C2_PASFU</name>
<keyword evidence="8" id="KW-1185">Reference proteome</keyword>
<evidence type="ECO:0000256" key="2">
    <source>
        <dbReference type="ARBA" id="ARBA00022771"/>
    </source>
</evidence>
<dbReference type="RefSeq" id="XP_047761405.1">
    <property type="nucleotide sequence ID" value="XM_047904401.1"/>
</dbReference>
<evidence type="ECO:0000313" key="8">
    <source>
        <dbReference type="Proteomes" id="UP000756132"/>
    </source>
</evidence>
<feature type="region of interest" description="Disordered" evidence="5">
    <location>
        <begin position="280"/>
        <end position="321"/>
    </location>
</feature>
<dbReference type="SUPFAM" id="SSF57850">
    <property type="entry name" value="RING/U-box"/>
    <property type="match status" value="1"/>
</dbReference>
<dbReference type="Proteomes" id="UP000756132">
    <property type="component" value="Chromosome 4"/>
</dbReference>
<reference evidence="7" key="2">
    <citation type="journal article" date="2022" name="Microb. Genom.">
        <title>A chromosome-scale genome assembly of the tomato pathogen Cladosporium fulvum reveals a compartmentalized genome architecture and the presence of a dispensable chromosome.</title>
        <authorList>
            <person name="Zaccaron A.Z."/>
            <person name="Chen L.H."/>
            <person name="Samaras A."/>
            <person name="Stergiopoulos I."/>
        </authorList>
    </citation>
    <scope>NUCLEOTIDE SEQUENCE</scope>
    <source>
        <strain evidence="7">Race5_Kim</strain>
    </source>
</reference>
<feature type="compositionally biased region" description="Polar residues" evidence="5">
    <location>
        <begin position="229"/>
        <end position="247"/>
    </location>
</feature>
<proteinExistence type="predicted"/>
<dbReference type="AlphaFoldDB" id="A0A9Q8P8C2"/>
<reference evidence="7" key="1">
    <citation type="submission" date="2021-12" db="EMBL/GenBank/DDBJ databases">
        <authorList>
            <person name="Zaccaron A."/>
            <person name="Stergiopoulos I."/>
        </authorList>
    </citation>
    <scope>NUCLEOTIDE SEQUENCE</scope>
    <source>
        <strain evidence="7">Race5_Kim</strain>
    </source>
</reference>
<dbReference type="InterPro" id="IPR001841">
    <property type="entry name" value="Znf_RING"/>
</dbReference>
<organism evidence="7 8">
    <name type="scientific">Passalora fulva</name>
    <name type="common">Tomato leaf mold</name>
    <name type="synonym">Cladosporium fulvum</name>
    <dbReference type="NCBI Taxonomy" id="5499"/>
    <lineage>
        <taxon>Eukaryota</taxon>
        <taxon>Fungi</taxon>
        <taxon>Dikarya</taxon>
        <taxon>Ascomycota</taxon>
        <taxon>Pezizomycotina</taxon>
        <taxon>Dothideomycetes</taxon>
        <taxon>Dothideomycetidae</taxon>
        <taxon>Mycosphaerellales</taxon>
        <taxon>Mycosphaerellaceae</taxon>
        <taxon>Fulvia</taxon>
    </lineage>
</organism>
<dbReference type="InterPro" id="IPR018957">
    <property type="entry name" value="Znf_C3HC4_RING-type"/>
</dbReference>
<keyword evidence="1" id="KW-0479">Metal-binding</keyword>
<evidence type="ECO:0000256" key="5">
    <source>
        <dbReference type="SAM" id="MobiDB-lite"/>
    </source>
</evidence>
<protein>
    <recommendedName>
        <fullName evidence="6">RING-type domain-containing protein</fullName>
    </recommendedName>
</protein>
<dbReference type="PROSITE" id="PS50089">
    <property type="entry name" value="ZF_RING_2"/>
    <property type="match status" value="1"/>
</dbReference>
<sequence>MPNLQRVIEALRAPSNHPPAGETCNICLEAHTHPVIVPCEGHHILCRVCIIDWLQADHTHRCPSCHQVLDPDAGQDAADEGHPDPAEETTVSQDLATSVQAVYDNARRARQELNHPYIDRGRIRRGLIAIDEHIRLIDDGIGKFFERIAYLEEEVAMLRSGAEVTEAHVPAQDEAIAGTDAHILAEGPYADVLIRLYAFNAGLRQPAQALPHVESAVALAPWENSNCMESHQVQPQQAIAGPSSRSTNPPPGLEPVVGVAPWENSNCMESHQVQPQQVIAGPSIQPVNQASASEPPPGPRTGLWASLWAPQAGGEEMDEEL</sequence>
<dbReference type="EMBL" id="CP090166">
    <property type="protein sequence ID" value="UJO17039.1"/>
    <property type="molecule type" value="Genomic_DNA"/>
</dbReference>
<dbReference type="Gene3D" id="3.30.40.10">
    <property type="entry name" value="Zinc/RING finger domain, C3HC4 (zinc finger)"/>
    <property type="match status" value="1"/>
</dbReference>
<accession>A0A9Q8P8C2</accession>
<feature type="domain" description="RING-type" evidence="6">
    <location>
        <begin position="24"/>
        <end position="66"/>
    </location>
</feature>
<dbReference type="GO" id="GO:0008270">
    <property type="term" value="F:zinc ion binding"/>
    <property type="evidence" value="ECO:0007669"/>
    <property type="project" value="UniProtKB-KW"/>
</dbReference>
<evidence type="ECO:0000256" key="3">
    <source>
        <dbReference type="ARBA" id="ARBA00022833"/>
    </source>
</evidence>
<evidence type="ECO:0000313" key="7">
    <source>
        <dbReference type="EMBL" id="UJO17039.1"/>
    </source>
</evidence>
<keyword evidence="2 4" id="KW-0863">Zinc-finger</keyword>
<evidence type="ECO:0000256" key="1">
    <source>
        <dbReference type="ARBA" id="ARBA00022723"/>
    </source>
</evidence>
<dbReference type="GeneID" id="71985131"/>
<feature type="region of interest" description="Disordered" evidence="5">
    <location>
        <begin position="229"/>
        <end position="259"/>
    </location>
</feature>
<gene>
    <name evidence="7" type="ORF">CLAFUR5_05253</name>
</gene>
<dbReference type="InterPro" id="IPR013083">
    <property type="entry name" value="Znf_RING/FYVE/PHD"/>
</dbReference>
<dbReference type="KEGG" id="ffu:CLAFUR5_05253"/>
<evidence type="ECO:0000256" key="4">
    <source>
        <dbReference type="PROSITE-ProRule" id="PRU00175"/>
    </source>
</evidence>
<keyword evidence="3" id="KW-0862">Zinc</keyword>
<dbReference type="OrthoDB" id="2883209at2759"/>
<evidence type="ECO:0000259" key="6">
    <source>
        <dbReference type="PROSITE" id="PS50089"/>
    </source>
</evidence>